<sequence>MPPTVLSSASYCFEPRIGAQINLSPGLRGFHHCKSHRKRLRGVLRTGKRLGRAANYIDEMAQLVCIHIPLFH</sequence>
<evidence type="ECO:0000313" key="2">
    <source>
        <dbReference type="Proteomes" id="UP000195569"/>
    </source>
</evidence>
<gene>
    <name evidence="1" type="ORF">BN2476_1460017</name>
</gene>
<organism evidence="1 2">
    <name type="scientific">Paraburkholderia piptadeniae</name>
    <dbReference type="NCBI Taxonomy" id="1701573"/>
    <lineage>
        <taxon>Bacteria</taxon>
        <taxon>Pseudomonadati</taxon>
        <taxon>Pseudomonadota</taxon>
        <taxon>Betaproteobacteria</taxon>
        <taxon>Burkholderiales</taxon>
        <taxon>Burkholderiaceae</taxon>
        <taxon>Paraburkholderia</taxon>
    </lineage>
</organism>
<dbReference type="AlphaFoldDB" id="A0A1N7SWQ0"/>
<proteinExistence type="predicted"/>
<comment type="caution">
    <text evidence="1">The sequence shown here is derived from an EMBL/GenBank/DDBJ whole genome shotgun (WGS) entry which is preliminary data.</text>
</comment>
<protein>
    <submittedName>
        <fullName evidence="1">Uncharacterized protein</fullName>
    </submittedName>
</protein>
<evidence type="ECO:0000313" key="1">
    <source>
        <dbReference type="EMBL" id="SIT51843.1"/>
    </source>
</evidence>
<reference evidence="1" key="1">
    <citation type="submission" date="2016-12" db="EMBL/GenBank/DDBJ databases">
        <authorList>
            <person name="Moulin L."/>
        </authorList>
    </citation>
    <scope>NUCLEOTIDE SEQUENCE [LARGE SCALE GENOMIC DNA]</scope>
    <source>
        <strain evidence="1">STM 7183</strain>
    </source>
</reference>
<keyword evidence="2" id="KW-1185">Reference proteome</keyword>
<accession>A0A1N7SWQ0</accession>
<name>A0A1N7SWQ0_9BURK</name>
<dbReference type="Proteomes" id="UP000195569">
    <property type="component" value="Unassembled WGS sequence"/>
</dbReference>
<dbReference type="EMBL" id="CYGY02000146">
    <property type="protein sequence ID" value="SIT51843.1"/>
    <property type="molecule type" value="Genomic_DNA"/>
</dbReference>